<dbReference type="Gene3D" id="1.20.5.1500">
    <property type="match status" value="1"/>
</dbReference>
<protein>
    <submittedName>
        <fullName evidence="5">Uncharacterized protein</fullName>
    </submittedName>
</protein>
<organism evidence="5 6">
    <name type="scientific">Ostreobium quekettii</name>
    <dbReference type="NCBI Taxonomy" id="121088"/>
    <lineage>
        <taxon>Eukaryota</taxon>
        <taxon>Viridiplantae</taxon>
        <taxon>Chlorophyta</taxon>
        <taxon>core chlorophytes</taxon>
        <taxon>Ulvophyceae</taxon>
        <taxon>TCBD clade</taxon>
        <taxon>Bryopsidales</taxon>
        <taxon>Ostreobineae</taxon>
        <taxon>Ostreobiaceae</taxon>
        <taxon>Ostreobium</taxon>
    </lineage>
</organism>
<dbReference type="GO" id="GO:0006334">
    <property type="term" value="P:nucleosome assembly"/>
    <property type="evidence" value="ECO:0007669"/>
    <property type="project" value="InterPro"/>
</dbReference>
<evidence type="ECO:0000256" key="1">
    <source>
        <dbReference type="ARBA" id="ARBA00009947"/>
    </source>
</evidence>
<dbReference type="EMBL" id="CAJHUC010000950">
    <property type="protein sequence ID" value="CAD7699081.1"/>
    <property type="molecule type" value="Genomic_DNA"/>
</dbReference>
<evidence type="ECO:0000256" key="4">
    <source>
        <dbReference type="SAM" id="MobiDB-lite"/>
    </source>
</evidence>
<reference evidence="5" key="1">
    <citation type="submission" date="2020-12" db="EMBL/GenBank/DDBJ databases">
        <authorList>
            <person name="Iha C."/>
        </authorList>
    </citation>
    <scope>NUCLEOTIDE SEQUENCE</scope>
</reference>
<feature type="compositionally biased region" description="Acidic residues" evidence="4">
    <location>
        <begin position="184"/>
        <end position="201"/>
    </location>
</feature>
<dbReference type="AlphaFoldDB" id="A0A8S1IW75"/>
<dbReference type="Gene3D" id="3.30.1120.90">
    <property type="entry name" value="Nucleosome assembly protein"/>
    <property type="match status" value="1"/>
</dbReference>
<comment type="similarity">
    <text evidence="1 3">Belongs to the nucleosome assembly protein (NAP) family.</text>
</comment>
<name>A0A8S1IW75_9CHLO</name>
<dbReference type="Pfam" id="PF00956">
    <property type="entry name" value="NAP"/>
    <property type="match status" value="1"/>
</dbReference>
<dbReference type="InterPro" id="IPR037231">
    <property type="entry name" value="NAP-like_sf"/>
</dbReference>
<keyword evidence="6" id="KW-1185">Reference proteome</keyword>
<keyword evidence="2" id="KW-0143">Chaperone</keyword>
<dbReference type="OrthoDB" id="19419at2759"/>
<dbReference type="GO" id="GO:0005634">
    <property type="term" value="C:nucleus"/>
    <property type="evidence" value="ECO:0007669"/>
    <property type="project" value="InterPro"/>
</dbReference>
<dbReference type="SUPFAM" id="SSF143113">
    <property type="entry name" value="NAP-like"/>
    <property type="match status" value="1"/>
</dbReference>
<feature type="region of interest" description="Disordered" evidence="4">
    <location>
        <begin position="170"/>
        <end position="246"/>
    </location>
</feature>
<sequence>MEQQYNKVRKPIYVKRGEVIAKIPEFWKTAFLNHHVLSDLITEDDEEALFYLSEVMVDDSEDIKSGFKITFRFKANPYFEDAELQKSVNFAEDGTLHVDGTPPSWKEGMGPSEDGAAVGGKRGREHVYSFFQWFVESGTLDSGHQDEIAAIIKDEIWPNPHKYYQNDLEDFDGYVSQPPGALDPFDEDEEGDEDDFDEGYDEAAYAEGRGQNAVQPPLDGEVPCEYEEEEDDDDEDDDDDDEEQEG</sequence>
<feature type="compositionally biased region" description="Acidic residues" evidence="4">
    <location>
        <begin position="222"/>
        <end position="246"/>
    </location>
</feature>
<dbReference type="PANTHER" id="PTHR11875">
    <property type="entry name" value="TESTIS-SPECIFIC Y-ENCODED PROTEIN"/>
    <property type="match status" value="1"/>
</dbReference>
<accession>A0A8S1IW75</accession>
<evidence type="ECO:0000313" key="6">
    <source>
        <dbReference type="Proteomes" id="UP000708148"/>
    </source>
</evidence>
<evidence type="ECO:0000256" key="2">
    <source>
        <dbReference type="ARBA" id="ARBA00023186"/>
    </source>
</evidence>
<dbReference type="InterPro" id="IPR002164">
    <property type="entry name" value="NAP_family"/>
</dbReference>
<gene>
    <name evidence="5" type="ORF">OSTQU699_LOCUS4440</name>
</gene>
<evidence type="ECO:0000313" key="5">
    <source>
        <dbReference type="EMBL" id="CAD7699081.1"/>
    </source>
</evidence>
<comment type="caution">
    <text evidence="5">The sequence shown here is derived from an EMBL/GenBank/DDBJ whole genome shotgun (WGS) entry which is preliminary data.</text>
</comment>
<evidence type="ECO:0000256" key="3">
    <source>
        <dbReference type="RuleBase" id="RU003876"/>
    </source>
</evidence>
<dbReference type="GO" id="GO:0000724">
    <property type="term" value="P:double-strand break repair via homologous recombination"/>
    <property type="evidence" value="ECO:0007669"/>
    <property type="project" value="UniProtKB-ARBA"/>
</dbReference>
<proteinExistence type="inferred from homology"/>
<dbReference type="Proteomes" id="UP000708148">
    <property type="component" value="Unassembled WGS sequence"/>
</dbReference>
<dbReference type="GO" id="GO:0042393">
    <property type="term" value="F:histone binding"/>
    <property type="evidence" value="ECO:0007669"/>
    <property type="project" value="UniProtKB-ARBA"/>
</dbReference>